<keyword evidence="1" id="KW-0378">Hydrolase</keyword>
<dbReference type="SUPFAM" id="SSF52499">
    <property type="entry name" value="Isochorismatase-like hydrolases"/>
    <property type="match status" value="1"/>
</dbReference>
<evidence type="ECO:0000259" key="2">
    <source>
        <dbReference type="Pfam" id="PF00857"/>
    </source>
</evidence>
<dbReference type="InterPro" id="IPR050272">
    <property type="entry name" value="Isochorismatase-like_hydrls"/>
</dbReference>
<dbReference type="AlphaFoldDB" id="A0A7W6A8W3"/>
<evidence type="ECO:0000313" key="3">
    <source>
        <dbReference type="EMBL" id="MBB3877718.1"/>
    </source>
</evidence>
<comment type="caution">
    <text evidence="3">The sequence shown here is derived from an EMBL/GenBank/DDBJ whole genome shotgun (WGS) entry which is preliminary data.</text>
</comment>
<name>A0A7W6A8W3_9SPHN</name>
<dbReference type="NCBIfam" id="NF008517">
    <property type="entry name" value="PRK11440.1"/>
    <property type="match status" value="1"/>
</dbReference>
<feature type="domain" description="Isochorismatase-like" evidence="2">
    <location>
        <begin position="9"/>
        <end position="178"/>
    </location>
</feature>
<sequence>MTMLDPRTTALILIDLQQGIVPHAGGPRSGDTVVKTAKALAQRFRDADAPVILVHVGFTPETMPSQNVDRPSLPAAGTPPEFSEFVPDLRQPGDVVVRKHHWGAFTGTDLDLQLRRRGVRTVVIAGISTNMGVESTARSAWELSYDVVIAEDACASRSSELHAFAIDHIFPHIARVVASGDIRLEA</sequence>
<dbReference type="Gene3D" id="3.40.50.850">
    <property type="entry name" value="Isochorismatase-like"/>
    <property type="match status" value="1"/>
</dbReference>
<dbReference type="Pfam" id="PF00857">
    <property type="entry name" value="Isochorismatase"/>
    <property type="match status" value="1"/>
</dbReference>
<dbReference type="PANTHER" id="PTHR43540">
    <property type="entry name" value="PEROXYUREIDOACRYLATE/UREIDOACRYLATE AMIDOHYDROLASE-RELATED"/>
    <property type="match status" value="1"/>
</dbReference>
<dbReference type="Proteomes" id="UP000538670">
    <property type="component" value="Unassembled WGS sequence"/>
</dbReference>
<dbReference type="InterPro" id="IPR036380">
    <property type="entry name" value="Isochorismatase-like_sf"/>
</dbReference>
<accession>A0A7W6A8W3</accession>
<proteinExistence type="predicted"/>
<gene>
    <name evidence="3" type="ORF">GGR48_000121</name>
</gene>
<dbReference type="CDD" id="cd00431">
    <property type="entry name" value="cysteine_hydrolases"/>
    <property type="match status" value="1"/>
</dbReference>
<evidence type="ECO:0000256" key="1">
    <source>
        <dbReference type="ARBA" id="ARBA00022801"/>
    </source>
</evidence>
<protein>
    <submittedName>
        <fullName evidence="3">Nicotinamidase-related amidase</fullName>
    </submittedName>
</protein>
<organism evidence="3 4">
    <name type="scientific">Sphingomonas pseudosanguinis</name>
    <dbReference type="NCBI Taxonomy" id="413712"/>
    <lineage>
        <taxon>Bacteria</taxon>
        <taxon>Pseudomonadati</taxon>
        <taxon>Pseudomonadota</taxon>
        <taxon>Alphaproteobacteria</taxon>
        <taxon>Sphingomonadales</taxon>
        <taxon>Sphingomonadaceae</taxon>
        <taxon>Sphingomonas</taxon>
    </lineage>
</organism>
<keyword evidence="4" id="KW-1185">Reference proteome</keyword>
<evidence type="ECO:0000313" key="4">
    <source>
        <dbReference type="Proteomes" id="UP000538670"/>
    </source>
</evidence>
<dbReference type="RefSeq" id="WP_183949811.1">
    <property type="nucleotide sequence ID" value="NZ_JACIDH010000001.1"/>
</dbReference>
<reference evidence="3 4" key="1">
    <citation type="submission" date="2020-08" db="EMBL/GenBank/DDBJ databases">
        <title>Genomic Encyclopedia of Type Strains, Phase IV (KMG-IV): sequencing the most valuable type-strain genomes for metagenomic binning, comparative biology and taxonomic classification.</title>
        <authorList>
            <person name="Goeker M."/>
        </authorList>
    </citation>
    <scope>NUCLEOTIDE SEQUENCE [LARGE SCALE GENOMIC DNA]</scope>
    <source>
        <strain evidence="3 4">DSM 19512</strain>
    </source>
</reference>
<dbReference type="PANTHER" id="PTHR43540:SF7">
    <property type="entry name" value="ISOCHORISMATASE FAMILY PROTEIN YECD"/>
    <property type="match status" value="1"/>
</dbReference>
<dbReference type="InterPro" id="IPR000868">
    <property type="entry name" value="Isochorismatase-like_dom"/>
</dbReference>
<dbReference type="EMBL" id="JACIDH010000001">
    <property type="protein sequence ID" value="MBB3877718.1"/>
    <property type="molecule type" value="Genomic_DNA"/>
</dbReference>
<dbReference type="GO" id="GO:0016787">
    <property type="term" value="F:hydrolase activity"/>
    <property type="evidence" value="ECO:0007669"/>
    <property type="project" value="UniProtKB-KW"/>
</dbReference>